<proteinExistence type="predicted"/>
<dbReference type="EMBL" id="JACPUR010000014">
    <property type="protein sequence ID" value="MBI3127014.1"/>
    <property type="molecule type" value="Genomic_DNA"/>
</dbReference>
<name>A0A932MLC1_UNCTE</name>
<protein>
    <submittedName>
        <fullName evidence="1">Uncharacterized protein</fullName>
    </submittedName>
</protein>
<reference evidence="1" key="1">
    <citation type="submission" date="2020-07" db="EMBL/GenBank/DDBJ databases">
        <title>Huge and variable diversity of episymbiotic CPR bacteria and DPANN archaea in groundwater ecosystems.</title>
        <authorList>
            <person name="He C.Y."/>
            <person name="Keren R."/>
            <person name="Whittaker M."/>
            <person name="Farag I.F."/>
            <person name="Doudna J."/>
            <person name="Cate J.H.D."/>
            <person name="Banfield J.F."/>
        </authorList>
    </citation>
    <scope>NUCLEOTIDE SEQUENCE</scope>
    <source>
        <strain evidence="1">NC_groundwater_763_Ag_S-0.2um_68_21</strain>
    </source>
</reference>
<comment type="caution">
    <text evidence="1">The sequence shown here is derived from an EMBL/GenBank/DDBJ whole genome shotgun (WGS) entry which is preliminary data.</text>
</comment>
<evidence type="ECO:0000313" key="1">
    <source>
        <dbReference type="EMBL" id="MBI3127014.1"/>
    </source>
</evidence>
<organism evidence="1 2">
    <name type="scientific">Tectimicrobiota bacterium</name>
    <dbReference type="NCBI Taxonomy" id="2528274"/>
    <lineage>
        <taxon>Bacteria</taxon>
        <taxon>Pseudomonadati</taxon>
        <taxon>Nitrospinota/Tectimicrobiota group</taxon>
        <taxon>Candidatus Tectimicrobiota</taxon>
    </lineage>
</organism>
<evidence type="ECO:0000313" key="2">
    <source>
        <dbReference type="Proteomes" id="UP000782312"/>
    </source>
</evidence>
<sequence length="160" mass="18981">MGRMLRKTTESAFEAVGYTDGEIIDYVWRMLLRFVHVDNLYRRGRRNQGRLERVMDFLLEERGLQGAPRRELKRQMGDVCLFFTGLFPESLERQRLNPGFYVMQGKAAYGQVAEMDAVRPTARVFRKLTHEFDHCVMALHVERQFLYDSVYQYVGRQFQV</sequence>
<accession>A0A932MLC1</accession>
<dbReference type="AlphaFoldDB" id="A0A932MLC1"/>
<dbReference type="Proteomes" id="UP000782312">
    <property type="component" value="Unassembled WGS sequence"/>
</dbReference>
<gene>
    <name evidence="1" type="ORF">HYZ11_05375</name>
</gene>